<dbReference type="GO" id="GO:0006084">
    <property type="term" value="P:acetyl-CoA metabolic process"/>
    <property type="evidence" value="ECO:0007669"/>
    <property type="project" value="InterPro"/>
</dbReference>
<feature type="active site" description="Acyl-thioester intermediate" evidence="3">
    <location>
        <position position="115"/>
    </location>
</feature>
<dbReference type="AlphaFoldDB" id="A0A291Q1L4"/>
<dbReference type="Gene3D" id="3.40.47.10">
    <property type="match status" value="2"/>
</dbReference>
<dbReference type="KEGG" id="sfk:KY5_0602c"/>
<dbReference type="GO" id="GO:0016747">
    <property type="term" value="F:acyltransferase activity, transferring groups other than amino-acyl groups"/>
    <property type="evidence" value="ECO:0007669"/>
    <property type="project" value="UniProtKB-ARBA"/>
</dbReference>
<dbReference type="PANTHER" id="PTHR43323:SF2">
    <property type="entry name" value="HYDROXYMETHYLGLUTARYL-COA SYNTHASE"/>
    <property type="match status" value="1"/>
</dbReference>
<evidence type="ECO:0000256" key="1">
    <source>
        <dbReference type="ARBA" id="ARBA00007061"/>
    </source>
</evidence>
<dbReference type="RefSeq" id="WP_098240700.1">
    <property type="nucleotide sequence ID" value="NZ_CP022685.1"/>
</dbReference>
<feature type="binding site" evidence="4">
    <location>
        <position position="147"/>
    </location>
    <ligand>
        <name>(3S)-3-hydroxy-3-methylglutaryl-CoA</name>
        <dbReference type="ChEBI" id="CHEBI:43074"/>
    </ligand>
</feature>
<keyword evidence="2 7" id="KW-0808">Transferase</keyword>
<dbReference type="InterPro" id="IPR011554">
    <property type="entry name" value="HMG_CoA_synthase_prok"/>
</dbReference>
<organism evidence="7 8">
    <name type="scientific">Streptomyces formicae</name>
    <dbReference type="NCBI Taxonomy" id="1616117"/>
    <lineage>
        <taxon>Bacteria</taxon>
        <taxon>Bacillati</taxon>
        <taxon>Actinomycetota</taxon>
        <taxon>Actinomycetes</taxon>
        <taxon>Kitasatosporales</taxon>
        <taxon>Streptomycetaceae</taxon>
        <taxon>Streptomyces</taxon>
    </lineage>
</organism>
<dbReference type="EMBL" id="CP022685">
    <property type="protein sequence ID" value="ATL25620.1"/>
    <property type="molecule type" value="Genomic_DNA"/>
</dbReference>
<sequence length="411" mass="44778">MTNDRAVGIHDLSFRTGSLVLTHAELSKHTGASVAKYHKGLGQQAMSLPAADEDIVTMAADAAAPIIERHGTDRICTLLFATETSIDQSKAAGVYVHSLLNLPSNIRVVELKQACYGATAALQFAAALVQREPEQQVLVLASDIACYDLDSPGEATQGAAAVAMLVSVDPSLVEINTPSGLYTHDVMDFWRPNYRATALVNGKKSMAAYLAAVEGAWHDYQAREGLSIEKIRTVCYHQPFTRMAFKAHRHLLDTAGVEADATATDHAIAPTTHYNEIIGNSYTASLYLALASLLDAEDELDAETLGFFSYGSGSVAEFFTGRVVPGYRAQLRTTAHLEAISRRRDIDYNAYRRVHTQPLPDDGSQHRLPHQTQGSFRLSGMEDHQRIYEAVHVSADIACSKGTHRRLTPTV</sequence>
<evidence type="ECO:0000259" key="6">
    <source>
        <dbReference type="Pfam" id="PF08540"/>
    </source>
</evidence>
<feature type="active site" description="Proton donor/acceptor" evidence="3">
    <location>
        <position position="237"/>
    </location>
</feature>
<feature type="domain" description="Hydroxymethylglutaryl-coenzyme A synthase N-terminal" evidence="5">
    <location>
        <begin position="5"/>
        <end position="168"/>
    </location>
</feature>
<proteinExistence type="inferred from homology"/>
<feature type="active site" description="Proton donor/acceptor" evidence="3">
    <location>
        <position position="83"/>
    </location>
</feature>
<gene>
    <name evidence="7" type="ORF">KY5_0602c</name>
</gene>
<name>A0A291Q1L4_9ACTN</name>
<evidence type="ECO:0000256" key="3">
    <source>
        <dbReference type="PIRSR" id="PIRSR611554-1"/>
    </source>
</evidence>
<dbReference type="Proteomes" id="UP000221011">
    <property type="component" value="Chromosome"/>
</dbReference>
<protein>
    <submittedName>
        <fullName evidence="7">Hydroxymethylglutaryl-CoA synthase</fullName>
        <ecNumber evidence="7">2.3.3.10</ecNumber>
    </submittedName>
</protein>
<feature type="binding site" evidence="4">
    <location>
        <position position="280"/>
    </location>
    <ligand>
        <name>(3S)-3-hydroxy-3-methylglutaryl-CoA</name>
        <dbReference type="ChEBI" id="CHEBI:43074"/>
    </ligand>
</feature>
<dbReference type="NCBIfam" id="TIGR01835">
    <property type="entry name" value="HMG-CoA-S_prok"/>
    <property type="match status" value="1"/>
</dbReference>
<comment type="similarity">
    <text evidence="1">Belongs to the thiolase-like superfamily. HMG-CoA synthase family.</text>
</comment>
<reference evidence="7 8" key="1">
    <citation type="submission" date="2017-08" db="EMBL/GenBank/DDBJ databases">
        <title>Complete Genome Sequence of Streptomyces formicae KY5, the formicamycin producer.</title>
        <authorList>
            <person name="Holmes N.A."/>
            <person name="Devine R."/>
            <person name="Qin Z."/>
            <person name="Seipke R.F."/>
            <person name="Wilkinson B."/>
            <person name="Hutchings M.I."/>
        </authorList>
    </citation>
    <scope>NUCLEOTIDE SEQUENCE [LARGE SCALE GENOMIC DNA]</scope>
    <source>
        <strain evidence="7 8">KY5</strain>
    </source>
</reference>
<feature type="binding site" evidence="4">
    <location>
        <position position="246"/>
    </location>
    <ligand>
        <name>(3S)-3-hydroxy-3-methylglutaryl-CoA</name>
        <dbReference type="ChEBI" id="CHEBI:43074"/>
    </ligand>
</feature>
<evidence type="ECO:0000313" key="7">
    <source>
        <dbReference type="EMBL" id="ATL25620.1"/>
    </source>
</evidence>
<dbReference type="SUPFAM" id="SSF53901">
    <property type="entry name" value="Thiolase-like"/>
    <property type="match status" value="2"/>
</dbReference>
<dbReference type="InterPro" id="IPR016039">
    <property type="entry name" value="Thiolase-like"/>
</dbReference>
<evidence type="ECO:0000313" key="8">
    <source>
        <dbReference type="Proteomes" id="UP000221011"/>
    </source>
</evidence>
<keyword evidence="7" id="KW-0012">Acyltransferase</keyword>
<evidence type="ECO:0000259" key="5">
    <source>
        <dbReference type="Pfam" id="PF01154"/>
    </source>
</evidence>
<keyword evidence="8" id="KW-1185">Reference proteome</keyword>
<accession>A0A291Q1L4</accession>
<dbReference type="Pfam" id="PF01154">
    <property type="entry name" value="HMG_CoA_synt_N"/>
    <property type="match status" value="1"/>
</dbReference>
<dbReference type="PANTHER" id="PTHR43323">
    <property type="entry name" value="3-HYDROXY-3-METHYLGLUTARYL COENZYME A SYNTHASE"/>
    <property type="match status" value="1"/>
</dbReference>
<evidence type="ECO:0000256" key="2">
    <source>
        <dbReference type="ARBA" id="ARBA00022679"/>
    </source>
</evidence>
<dbReference type="GO" id="GO:0004421">
    <property type="term" value="F:hydroxymethylglutaryl-CoA synthase activity"/>
    <property type="evidence" value="ECO:0007669"/>
    <property type="project" value="UniProtKB-EC"/>
</dbReference>
<dbReference type="InterPro" id="IPR013746">
    <property type="entry name" value="HMG_CoA_synt_C_dom"/>
</dbReference>
<feature type="domain" description="Hydroxymethylglutaryl-coenzyme A synthase C-terminal" evidence="6">
    <location>
        <begin position="255"/>
        <end position="329"/>
    </location>
</feature>
<dbReference type="Pfam" id="PF08540">
    <property type="entry name" value="HMG_CoA_synt_C"/>
    <property type="match status" value="1"/>
</dbReference>
<dbReference type="EC" id="2.3.3.10" evidence="7"/>
<evidence type="ECO:0000256" key="4">
    <source>
        <dbReference type="PIRSR" id="PIRSR611554-2"/>
    </source>
</evidence>
<dbReference type="InterPro" id="IPR013528">
    <property type="entry name" value="HMG_CoA_synth_N"/>
</dbReference>
<dbReference type="CDD" id="cd00827">
    <property type="entry name" value="init_cond_enzymes"/>
    <property type="match status" value="1"/>
</dbReference>